<dbReference type="Pfam" id="PF01454">
    <property type="entry name" value="MAGE"/>
    <property type="match status" value="1"/>
</dbReference>
<dbReference type="Proteomes" id="UP000566819">
    <property type="component" value="Unassembled WGS sequence"/>
</dbReference>
<dbReference type="InterPro" id="IPR041899">
    <property type="entry name" value="MAGE_WH2"/>
</dbReference>
<keyword evidence="4" id="KW-1185">Reference proteome</keyword>
<dbReference type="InterPro" id="IPR041898">
    <property type="entry name" value="MAGE_WH1"/>
</dbReference>
<gene>
    <name evidence="3" type="ORF">G7Y89_g5906</name>
</gene>
<organism evidence="3 4">
    <name type="scientific">Cudoniella acicularis</name>
    <dbReference type="NCBI Taxonomy" id="354080"/>
    <lineage>
        <taxon>Eukaryota</taxon>
        <taxon>Fungi</taxon>
        <taxon>Dikarya</taxon>
        <taxon>Ascomycota</taxon>
        <taxon>Pezizomycotina</taxon>
        <taxon>Leotiomycetes</taxon>
        <taxon>Helotiales</taxon>
        <taxon>Tricladiaceae</taxon>
        <taxon>Cudoniella</taxon>
    </lineage>
</organism>
<dbReference type="Gene3D" id="1.10.10.1200">
    <property type="entry name" value="MAGE homology domain, winged helix WH1 motif"/>
    <property type="match status" value="1"/>
</dbReference>
<proteinExistence type="predicted"/>
<evidence type="ECO:0000256" key="1">
    <source>
        <dbReference type="SAM" id="MobiDB-lite"/>
    </source>
</evidence>
<feature type="domain" description="MAGE" evidence="2">
    <location>
        <begin position="71"/>
        <end position="269"/>
    </location>
</feature>
<dbReference type="GO" id="GO:0005634">
    <property type="term" value="C:nucleus"/>
    <property type="evidence" value="ECO:0007669"/>
    <property type="project" value="TreeGrafter"/>
</dbReference>
<sequence>MPSASRRRRAVVEEEEEEEEDAQSTQHGRRHAPASEDESEEDGEEGGEEDEGESMDVDGDQDNPDQVVKKFVRYALACEFQRVTIKRAALKEKVLGKQRGKFKTIFDKVQKQLRTKFGMEMVELAGKEKTSLAAKRAAAKSKSKGGGSKTTTSWIVVSTLPAAYRTPDIIAPSLIGSEENEATYIGLCTVIVSYIAMSPDGAIPDHKFVRLLKRLNIEENTPLDKTAAILKKMSNQGYIAKDSEKTPDEEIITWRVGPRGMVEIGNRGIQAFVKHVYGAEAPEDLDKRIHRSLNMDMTKIDQVNEDPRAVAEEIGDPGPSTARRASGRRRRGAADDDDDD</sequence>
<dbReference type="InterPro" id="IPR002190">
    <property type="entry name" value="MHD_dom"/>
</dbReference>
<dbReference type="GO" id="GO:0006281">
    <property type="term" value="P:DNA repair"/>
    <property type="evidence" value="ECO:0007669"/>
    <property type="project" value="TreeGrafter"/>
</dbReference>
<feature type="compositionally biased region" description="Acidic residues" evidence="1">
    <location>
        <begin position="35"/>
        <end position="63"/>
    </location>
</feature>
<dbReference type="OrthoDB" id="205198at2759"/>
<dbReference type="EMBL" id="JAAMPI010000366">
    <property type="protein sequence ID" value="KAF4632220.1"/>
    <property type="molecule type" value="Genomic_DNA"/>
</dbReference>
<feature type="region of interest" description="Disordered" evidence="1">
    <location>
        <begin position="302"/>
        <end position="340"/>
    </location>
</feature>
<dbReference type="SMART" id="SM01373">
    <property type="entry name" value="MAGE"/>
    <property type="match status" value="1"/>
</dbReference>
<evidence type="ECO:0000313" key="4">
    <source>
        <dbReference type="Proteomes" id="UP000566819"/>
    </source>
</evidence>
<dbReference type="PANTHER" id="PTHR11736:SF14">
    <property type="entry name" value="NSE3 HOMOLOG, SMC5-SMC6 COMPLEX COMPONENT"/>
    <property type="match status" value="1"/>
</dbReference>
<comment type="caution">
    <text evidence="3">The sequence shown here is derived from an EMBL/GenBank/DDBJ whole genome shotgun (WGS) entry which is preliminary data.</text>
</comment>
<name>A0A8H4W5A2_9HELO</name>
<protein>
    <recommendedName>
        <fullName evidence="2">MAGE domain-containing protein</fullName>
    </recommendedName>
</protein>
<dbReference type="AlphaFoldDB" id="A0A8H4W5A2"/>
<evidence type="ECO:0000313" key="3">
    <source>
        <dbReference type="EMBL" id="KAF4632220.1"/>
    </source>
</evidence>
<evidence type="ECO:0000259" key="2">
    <source>
        <dbReference type="SMART" id="SM01373"/>
    </source>
</evidence>
<dbReference type="PANTHER" id="PTHR11736">
    <property type="entry name" value="MELANOMA-ASSOCIATED ANTIGEN MAGE ANTIGEN"/>
    <property type="match status" value="1"/>
</dbReference>
<feature type="region of interest" description="Disordered" evidence="1">
    <location>
        <begin position="1"/>
        <end position="64"/>
    </location>
</feature>
<dbReference type="InterPro" id="IPR037445">
    <property type="entry name" value="MAGE"/>
</dbReference>
<reference evidence="3 4" key="1">
    <citation type="submission" date="2020-03" db="EMBL/GenBank/DDBJ databases">
        <title>Draft Genome Sequence of Cudoniella acicularis.</title>
        <authorList>
            <person name="Buettner E."/>
            <person name="Kellner H."/>
        </authorList>
    </citation>
    <scope>NUCLEOTIDE SEQUENCE [LARGE SCALE GENOMIC DNA]</scope>
    <source>
        <strain evidence="3 4">DSM 108380</strain>
    </source>
</reference>
<accession>A0A8H4W5A2</accession>
<feature type="compositionally biased region" description="Acidic residues" evidence="1">
    <location>
        <begin position="13"/>
        <end position="22"/>
    </location>
</feature>
<dbReference type="Gene3D" id="1.10.10.1210">
    <property type="entry name" value="MAGE homology domain, winged helix WH2 motif"/>
    <property type="match status" value="1"/>
</dbReference>